<sequence>MDAVVFAYFSDSIAENYMTETDTALIEGFQAILQRLLAKQPFRSLLSTLRESSNPQQKLSRKQREEALNSFILSLSDQQLATGLAILIAAIANQCTLSPPDFRVAFALAWFSTTTHLATLDSLRQYFVQHPALRNVRIIGMLIFMVLFLYCFIVVLIMESSPDNLVPVQCHVQGSVNLYNDQNTNSYSPYFVPWAMTILFLIFEYKSALLRTYEYDDKDVIGLGAWSKNILAFWSRLRHPKQLHLPHMSAKEWSHVRNEVALEFFASRRRELLDRIMQVPAKTKPWRRFIKILLYAEHRYAHSLLPLAFPMTFMVTYGFVQMLMFRLELGDINGIEFDSSMGFGQIIPLILLALPFLAAAELYSESKTLTPETKFSVFNSVATGESMPDVAINQTSDFPTLSNSDWNGLDEIQLEQNAFEYAAQITFIQRYFYADTEDIQSLQIMAKTEQEIKEILKKKAALLKATTEYREAEKHMKGYSLVMALIMFSRLSVAIVMPVIINLGKNSVSGSVGGCWIAALGINRFITWAMTLRKIKVESLLNKTDKTTVSPSLRSVLEYVAAANGRLAHPKLYRCMRYGGRRVRSQRIHIITPRNNLNISNTSIVTTHYSGYLHTSIILLQVANQVNHFRLRYS</sequence>
<feature type="transmembrane region" description="Helical" evidence="1">
    <location>
        <begin position="304"/>
        <end position="325"/>
    </location>
</feature>
<feature type="transmembrane region" description="Helical" evidence="1">
    <location>
        <begin position="479"/>
        <end position="501"/>
    </location>
</feature>
<reference evidence="2 3" key="1">
    <citation type="journal article" date="2014" name="PLoS ONE">
        <title>De novo Genome Assembly of the Fungal Plant Pathogen Pyrenophora semeniperda.</title>
        <authorList>
            <person name="Soliai M.M."/>
            <person name="Meyer S.E."/>
            <person name="Udall J.A."/>
            <person name="Elzinga D.E."/>
            <person name="Hermansen R.A."/>
            <person name="Bodily P.M."/>
            <person name="Hart A.A."/>
            <person name="Coleman C.E."/>
        </authorList>
    </citation>
    <scope>NUCLEOTIDE SEQUENCE [LARGE SCALE GENOMIC DNA]</scope>
    <source>
        <strain evidence="2 3">CCB06</strain>
        <tissue evidence="2">Mycelium</tissue>
    </source>
</reference>
<feature type="transmembrane region" description="Helical" evidence="1">
    <location>
        <begin position="345"/>
        <end position="364"/>
    </location>
</feature>
<evidence type="ECO:0000313" key="3">
    <source>
        <dbReference type="Proteomes" id="UP000265663"/>
    </source>
</evidence>
<dbReference type="PANTHER" id="PTHR37577:SF1">
    <property type="entry name" value="INTEGRAL MEMBRANE PROTEIN"/>
    <property type="match status" value="1"/>
</dbReference>
<keyword evidence="3" id="KW-1185">Reference proteome</keyword>
<dbReference type="PANTHER" id="PTHR37577">
    <property type="entry name" value="INTEGRAL MEMBRANE PROTEIN"/>
    <property type="match status" value="1"/>
</dbReference>
<dbReference type="InterPro" id="IPR053018">
    <property type="entry name" value="Elsinochrome_Biosynth-Asso"/>
</dbReference>
<dbReference type="OrthoDB" id="3684969at2759"/>
<keyword evidence="1" id="KW-1133">Transmembrane helix</keyword>
<proteinExistence type="predicted"/>
<keyword evidence="1" id="KW-0812">Transmembrane</keyword>
<dbReference type="EMBL" id="KE747814">
    <property type="protein sequence ID" value="RMZ67878.1"/>
    <property type="molecule type" value="Genomic_DNA"/>
</dbReference>
<organism evidence="2 3">
    <name type="scientific">Pyrenophora seminiperda CCB06</name>
    <dbReference type="NCBI Taxonomy" id="1302712"/>
    <lineage>
        <taxon>Eukaryota</taxon>
        <taxon>Fungi</taxon>
        <taxon>Dikarya</taxon>
        <taxon>Ascomycota</taxon>
        <taxon>Pezizomycotina</taxon>
        <taxon>Dothideomycetes</taxon>
        <taxon>Pleosporomycetidae</taxon>
        <taxon>Pleosporales</taxon>
        <taxon>Pleosporineae</taxon>
        <taxon>Pleosporaceae</taxon>
        <taxon>Pyrenophora</taxon>
    </lineage>
</organism>
<dbReference type="AlphaFoldDB" id="A0A3M7M0A9"/>
<dbReference type="Proteomes" id="UP000265663">
    <property type="component" value="Unassembled WGS sequence"/>
</dbReference>
<keyword evidence="1" id="KW-0472">Membrane</keyword>
<name>A0A3M7M0A9_9PLEO</name>
<feature type="transmembrane region" description="Helical" evidence="1">
    <location>
        <begin position="187"/>
        <end position="205"/>
    </location>
</feature>
<evidence type="ECO:0000313" key="2">
    <source>
        <dbReference type="EMBL" id="RMZ67878.1"/>
    </source>
</evidence>
<feature type="transmembrane region" description="Helical" evidence="1">
    <location>
        <begin position="135"/>
        <end position="158"/>
    </location>
</feature>
<gene>
    <name evidence="2" type="ORF">GMOD_00003934</name>
</gene>
<feature type="transmembrane region" description="Helical" evidence="1">
    <location>
        <begin position="507"/>
        <end position="526"/>
    </location>
</feature>
<accession>A0A3M7M0A9</accession>
<evidence type="ECO:0000256" key="1">
    <source>
        <dbReference type="SAM" id="Phobius"/>
    </source>
</evidence>
<protein>
    <submittedName>
        <fullName evidence="2">Vanillyl-alcohol oxidase</fullName>
    </submittedName>
</protein>